<organism evidence="1 2">
    <name type="scientific">Macrophomina phaseolina</name>
    <dbReference type="NCBI Taxonomy" id="35725"/>
    <lineage>
        <taxon>Eukaryota</taxon>
        <taxon>Fungi</taxon>
        <taxon>Dikarya</taxon>
        <taxon>Ascomycota</taxon>
        <taxon>Pezizomycotina</taxon>
        <taxon>Dothideomycetes</taxon>
        <taxon>Dothideomycetes incertae sedis</taxon>
        <taxon>Botryosphaeriales</taxon>
        <taxon>Botryosphaeriaceae</taxon>
        <taxon>Macrophomina</taxon>
    </lineage>
</organism>
<dbReference type="Proteomes" id="UP000774617">
    <property type="component" value="Unassembled WGS sequence"/>
</dbReference>
<evidence type="ECO:0000313" key="2">
    <source>
        <dbReference type="Proteomes" id="UP000774617"/>
    </source>
</evidence>
<comment type="caution">
    <text evidence="1">The sequence shown here is derived from an EMBL/GenBank/DDBJ whole genome shotgun (WGS) entry which is preliminary data.</text>
</comment>
<gene>
    <name evidence="1" type="ORF">B0J12DRAFT_300602</name>
</gene>
<protein>
    <submittedName>
        <fullName evidence="1">Uncharacterized protein</fullName>
    </submittedName>
</protein>
<dbReference type="EMBL" id="JAGTJR010000004">
    <property type="protein sequence ID" value="KAH7061561.1"/>
    <property type="molecule type" value="Genomic_DNA"/>
</dbReference>
<name>A0ABQ8GP90_9PEZI</name>
<accession>A0ABQ8GP90</accession>
<evidence type="ECO:0000313" key="1">
    <source>
        <dbReference type="EMBL" id="KAH7061561.1"/>
    </source>
</evidence>
<reference evidence="1 2" key="1">
    <citation type="journal article" date="2021" name="Nat. Commun.">
        <title>Genetic determinants of endophytism in the Arabidopsis root mycobiome.</title>
        <authorList>
            <person name="Mesny F."/>
            <person name="Miyauchi S."/>
            <person name="Thiergart T."/>
            <person name="Pickel B."/>
            <person name="Atanasova L."/>
            <person name="Karlsson M."/>
            <person name="Huettel B."/>
            <person name="Barry K.W."/>
            <person name="Haridas S."/>
            <person name="Chen C."/>
            <person name="Bauer D."/>
            <person name="Andreopoulos W."/>
            <person name="Pangilinan J."/>
            <person name="LaButti K."/>
            <person name="Riley R."/>
            <person name="Lipzen A."/>
            <person name="Clum A."/>
            <person name="Drula E."/>
            <person name="Henrissat B."/>
            <person name="Kohler A."/>
            <person name="Grigoriev I.V."/>
            <person name="Martin F.M."/>
            <person name="Hacquard S."/>
        </authorList>
    </citation>
    <scope>NUCLEOTIDE SEQUENCE [LARGE SCALE GENOMIC DNA]</scope>
    <source>
        <strain evidence="1 2">MPI-SDFR-AT-0080</strain>
    </source>
</reference>
<proteinExistence type="predicted"/>
<sequence length="209" mass="23289">MWMQVQAPAASTFRQRHPWNHASTITVPNTLDALDPYTQACCRGIAQDQASFMWERIFRVLSDGFLQLHERQLRLVYGSPYAQIDCLYDTYCYFPSTTDVCRPAFASDLPSPALPQCCPARFTAAAYCAVKRTRRHARCEQRNPILTTPFYTASSPCGGRPLPPVLIASKHASLCLNMEHNRILLHLFGATADTSSCLGIADRRTGTSG</sequence>
<keyword evidence="2" id="KW-1185">Reference proteome</keyword>